<evidence type="ECO:0000313" key="2">
    <source>
        <dbReference type="EMBL" id="KAK9688551.1"/>
    </source>
</evidence>
<accession>A0ABR2VPL4</accession>
<feature type="compositionally biased region" description="Polar residues" evidence="1">
    <location>
        <begin position="70"/>
        <end position="92"/>
    </location>
</feature>
<keyword evidence="3" id="KW-1185">Reference proteome</keyword>
<sequence length="167" mass="18220">MGSGRFFGASSEDSDFDLLNDLEFRSNGFNGNGGLSRQFQSEDFLDDDFDIESLRKYQSSSLNSENSNSKTDYSLSQKGKTHTKGGNSYAKESNTHTKGNKAPTKGSGSYSQMTTKDLQGKGTKKTTGYSSPIAKYGEAPMEINTEEIGGYDDNETDSELEDIAVSY</sequence>
<proteinExistence type="predicted"/>
<reference evidence="2 3" key="1">
    <citation type="submission" date="2023-04" db="EMBL/GenBank/DDBJ databases">
        <title>Genome of Basidiobolus ranarum AG-B5.</title>
        <authorList>
            <person name="Stajich J.E."/>
            <person name="Carter-House D."/>
            <person name="Gryganskyi A."/>
        </authorList>
    </citation>
    <scope>NUCLEOTIDE SEQUENCE [LARGE SCALE GENOMIC DNA]</scope>
    <source>
        <strain evidence="2 3">AG-B5</strain>
    </source>
</reference>
<feature type="compositionally biased region" description="Polar residues" evidence="1">
    <location>
        <begin position="106"/>
        <end position="117"/>
    </location>
</feature>
<organism evidence="2 3">
    <name type="scientific">Basidiobolus ranarum</name>
    <dbReference type="NCBI Taxonomy" id="34480"/>
    <lineage>
        <taxon>Eukaryota</taxon>
        <taxon>Fungi</taxon>
        <taxon>Fungi incertae sedis</taxon>
        <taxon>Zoopagomycota</taxon>
        <taxon>Entomophthoromycotina</taxon>
        <taxon>Basidiobolomycetes</taxon>
        <taxon>Basidiobolales</taxon>
        <taxon>Basidiobolaceae</taxon>
        <taxon>Basidiobolus</taxon>
    </lineage>
</organism>
<comment type="caution">
    <text evidence="2">The sequence shown here is derived from an EMBL/GenBank/DDBJ whole genome shotgun (WGS) entry which is preliminary data.</text>
</comment>
<gene>
    <name evidence="2" type="ORF">K7432_014377</name>
</gene>
<feature type="compositionally biased region" description="Acidic residues" evidence="1">
    <location>
        <begin position="149"/>
        <end position="167"/>
    </location>
</feature>
<feature type="compositionally biased region" description="Low complexity" evidence="1">
    <location>
        <begin position="59"/>
        <end position="69"/>
    </location>
</feature>
<feature type="region of interest" description="Disordered" evidence="1">
    <location>
        <begin position="57"/>
        <end position="167"/>
    </location>
</feature>
<protein>
    <submittedName>
        <fullName evidence="2">Uncharacterized protein</fullName>
    </submittedName>
</protein>
<dbReference type="Proteomes" id="UP001479436">
    <property type="component" value="Unassembled WGS sequence"/>
</dbReference>
<evidence type="ECO:0000256" key="1">
    <source>
        <dbReference type="SAM" id="MobiDB-lite"/>
    </source>
</evidence>
<name>A0ABR2VPL4_9FUNG</name>
<evidence type="ECO:0000313" key="3">
    <source>
        <dbReference type="Proteomes" id="UP001479436"/>
    </source>
</evidence>
<dbReference type="EMBL" id="JASJQH010008486">
    <property type="protein sequence ID" value="KAK9688551.1"/>
    <property type="molecule type" value="Genomic_DNA"/>
</dbReference>